<name>A0A9W6JP53_9HYPH</name>
<dbReference type="NCBIfam" id="TIGR02780">
    <property type="entry name" value="TrbJ_Ti"/>
    <property type="match status" value="1"/>
</dbReference>
<gene>
    <name evidence="4" type="ORF">GCM10008174_07840</name>
</gene>
<evidence type="ECO:0000313" key="5">
    <source>
        <dbReference type="Proteomes" id="UP001143309"/>
    </source>
</evidence>
<dbReference type="Proteomes" id="UP001143309">
    <property type="component" value="Unassembled WGS sequence"/>
</dbReference>
<evidence type="ECO:0000256" key="2">
    <source>
        <dbReference type="SAM" id="MobiDB-lite"/>
    </source>
</evidence>
<evidence type="ECO:0000256" key="3">
    <source>
        <dbReference type="SAM" id="SignalP"/>
    </source>
</evidence>
<dbReference type="EMBL" id="BSFL01000001">
    <property type="protein sequence ID" value="GLK79043.1"/>
    <property type="molecule type" value="Genomic_DNA"/>
</dbReference>
<dbReference type="InterPro" id="IPR014147">
    <property type="entry name" value="T4SS_TrbJ"/>
</dbReference>
<feature type="signal peptide" evidence="3">
    <location>
        <begin position="1"/>
        <end position="35"/>
    </location>
</feature>
<feature type="chain" id="PRO_5040873255" evidence="3">
    <location>
        <begin position="36"/>
        <end position="258"/>
    </location>
</feature>
<reference evidence="4" key="2">
    <citation type="submission" date="2023-01" db="EMBL/GenBank/DDBJ databases">
        <authorList>
            <person name="Sun Q."/>
            <person name="Evtushenko L."/>
        </authorList>
    </citation>
    <scope>NUCLEOTIDE SEQUENCE</scope>
    <source>
        <strain evidence="4">VKM B-2748</strain>
    </source>
</reference>
<keyword evidence="5" id="KW-1185">Reference proteome</keyword>
<feature type="region of interest" description="Disordered" evidence="2">
    <location>
        <begin position="229"/>
        <end position="258"/>
    </location>
</feature>
<sequence length="258" mass="27750">MTRSVRSRSRALRISAALLTASVSAIPFLATPAHAQFGRIVYDPTNYAQNVLTAARTLQQVNQQITQLQNEATMLINQARNLASLPYSSLQQLQQSVQRTQQLLQQAQGIALNVQQIDRAFQTTYGNASMSASDQALVTQARERWQNTVGGLKDAMRVQAGVVGNIDTNRSEMSALVGQSQGATGALQATQAGNQLLALQAQQLADLTAVVAANGRAQSLSEAERAAAAEQGREQRRRFLTPGSGYQPGNARMFPNGN</sequence>
<proteinExistence type="predicted"/>
<keyword evidence="3" id="KW-0732">Signal</keyword>
<protein>
    <submittedName>
        <fullName evidence="4">Conjugal transfer protein TrbJ</fullName>
    </submittedName>
</protein>
<feature type="coiled-coil region" evidence="1">
    <location>
        <begin position="51"/>
        <end position="110"/>
    </location>
</feature>
<evidence type="ECO:0000313" key="4">
    <source>
        <dbReference type="EMBL" id="GLK79043.1"/>
    </source>
</evidence>
<reference evidence="4" key="1">
    <citation type="journal article" date="2014" name="Int. J. Syst. Evol. Microbiol.">
        <title>Complete genome sequence of Corynebacterium casei LMG S-19264T (=DSM 44701T), isolated from a smear-ripened cheese.</title>
        <authorList>
            <consortium name="US DOE Joint Genome Institute (JGI-PGF)"/>
            <person name="Walter F."/>
            <person name="Albersmeier A."/>
            <person name="Kalinowski J."/>
            <person name="Ruckert C."/>
        </authorList>
    </citation>
    <scope>NUCLEOTIDE SEQUENCE</scope>
    <source>
        <strain evidence="4">VKM B-2748</strain>
    </source>
</reference>
<comment type="caution">
    <text evidence="4">The sequence shown here is derived from an EMBL/GenBank/DDBJ whole genome shotgun (WGS) entry which is preliminary data.</text>
</comment>
<accession>A0A9W6JP53</accession>
<organism evidence="4 5">
    <name type="scientific">Methylopila turkensis</name>
    <dbReference type="NCBI Taxonomy" id="1437816"/>
    <lineage>
        <taxon>Bacteria</taxon>
        <taxon>Pseudomonadati</taxon>
        <taxon>Pseudomonadota</taxon>
        <taxon>Alphaproteobacteria</taxon>
        <taxon>Hyphomicrobiales</taxon>
        <taxon>Methylopilaceae</taxon>
        <taxon>Methylopila</taxon>
    </lineage>
</organism>
<dbReference type="NCBIfam" id="NF010448">
    <property type="entry name" value="PRK13874.1"/>
    <property type="match status" value="1"/>
</dbReference>
<dbReference type="RefSeq" id="WP_271199534.1">
    <property type="nucleotide sequence ID" value="NZ_BSFL01000001.1"/>
</dbReference>
<keyword evidence="1" id="KW-0175">Coiled coil</keyword>
<evidence type="ECO:0000256" key="1">
    <source>
        <dbReference type="SAM" id="Coils"/>
    </source>
</evidence>
<dbReference type="AlphaFoldDB" id="A0A9W6JP53"/>